<name>A0A562K6M3_9BACI</name>
<evidence type="ECO:0000313" key="2">
    <source>
        <dbReference type="Proteomes" id="UP000318667"/>
    </source>
</evidence>
<proteinExistence type="predicted"/>
<gene>
    <name evidence="1" type="ORF">IQ19_00353</name>
</gene>
<organism evidence="1 2">
    <name type="scientific">Cytobacillus oceanisediminis</name>
    <dbReference type="NCBI Taxonomy" id="665099"/>
    <lineage>
        <taxon>Bacteria</taxon>
        <taxon>Bacillati</taxon>
        <taxon>Bacillota</taxon>
        <taxon>Bacilli</taxon>
        <taxon>Bacillales</taxon>
        <taxon>Bacillaceae</taxon>
        <taxon>Cytobacillus</taxon>
    </lineage>
</organism>
<dbReference type="PANTHER" id="PTHR38436">
    <property type="entry name" value="POLYKETIDE CYCLASE SNOAL-LIKE DOMAIN"/>
    <property type="match status" value="1"/>
</dbReference>
<dbReference type="EMBL" id="VLKI01000001">
    <property type="protein sequence ID" value="TWH90903.1"/>
    <property type="molecule type" value="Genomic_DNA"/>
</dbReference>
<reference evidence="1 2" key="1">
    <citation type="journal article" date="2015" name="Stand. Genomic Sci.">
        <title>Genomic Encyclopedia of Bacterial and Archaeal Type Strains, Phase III: the genomes of soil and plant-associated and newly described type strains.</title>
        <authorList>
            <person name="Whitman W.B."/>
            <person name="Woyke T."/>
            <person name="Klenk H.P."/>
            <person name="Zhou Y."/>
            <person name="Lilburn T.G."/>
            <person name="Beck B.J."/>
            <person name="De Vos P."/>
            <person name="Vandamme P."/>
            <person name="Eisen J.A."/>
            <person name="Garrity G."/>
            <person name="Hugenholtz P."/>
            <person name="Kyrpides N.C."/>
        </authorList>
    </citation>
    <scope>NUCLEOTIDE SEQUENCE [LARGE SCALE GENOMIC DNA]</scope>
    <source>
        <strain evidence="1 2">CGMCC 1.10115</strain>
    </source>
</reference>
<dbReference type="AlphaFoldDB" id="A0A562K6M3"/>
<dbReference type="GO" id="GO:0030638">
    <property type="term" value="P:polyketide metabolic process"/>
    <property type="evidence" value="ECO:0007669"/>
    <property type="project" value="InterPro"/>
</dbReference>
<dbReference type="Pfam" id="PF07366">
    <property type="entry name" value="SnoaL"/>
    <property type="match status" value="2"/>
</dbReference>
<dbReference type="PANTHER" id="PTHR38436:SF1">
    <property type="entry name" value="ESTER CYCLASE"/>
    <property type="match status" value="1"/>
</dbReference>
<protein>
    <submittedName>
        <fullName evidence="1">Putative ester cyclase</fullName>
    </submittedName>
</protein>
<dbReference type="GeneID" id="65401639"/>
<evidence type="ECO:0000313" key="1">
    <source>
        <dbReference type="EMBL" id="TWH90903.1"/>
    </source>
</evidence>
<dbReference type="Proteomes" id="UP000318667">
    <property type="component" value="Unassembled WGS sequence"/>
</dbReference>
<dbReference type="InterPro" id="IPR032710">
    <property type="entry name" value="NTF2-like_dom_sf"/>
</dbReference>
<comment type="caution">
    <text evidence="1">The sequence shown here is derived from an EMBL/GenBank/DDBJ whole genome shotgun (WGS) entry which is preliminary data.</text>
</comment>
<dbReference type="Gene3D" id="3.10.450.50">
    <property type="match status" value="2"/>
</dbReference>
<sequence length="393" mass="45180">MEKTEEQKHEKVAMPETAIQHHDKVFYGDSKEVNTLGYADYNEYSMNKTRKQSMKGFDNEYLDFVDYILKITHRIWEEKGIGVIYQTYHNNVVMHSGTSSIQGVNEVVSGTLQTLHAFPDRKLLGENVIWSGNDREGFLSSHRIASNATNLGETSFGPATGKKVFFRTIVDCFVHSNRVIEEWLVRDNLYIVKQLGFDPIEVAKKLAKGLENKTPALQSRFGGSEAMEGQFVPKVYTPMSNNFEIGEFILEMFNKVWECRLFNHVKDFYSDNAVVHYICDKDLMGVNQIQGMLISLFSSFPTAKFIVERVTCNKRVSDDEWDVAVRWRLQGIHGGIGFFGQPSGKPIEILGINHLRVRKKKIVEEWITFDGLDVLMQIHLHNDDEFYDPNENE</sequence>
<dbReference type="InterPro" id="IPR009959">
    <property type="entry name" value="Cyclase_SnoaL-like"/>
</dbReference>
<keyword evidence="2" id="KW-1185">Reference proteome</keyword>
<dbReference type="RefSeq" id="WP_144539278.1">
    <property type="nucleotide sequence ID" value="NZ_CBCSDC010000025.1"/>
</dbReference>
<dbReference type="SUPFAM" id="SSF54427">
    <property type="entry name" value="NTF2-like"/>
    <property type="match status" value="2"/>
</dbReference>
<accession>A0A562K6M3</accession>
<dbReference type="OrthoDB" id="2769928at2"/>